<dbReference type="EMBL" id="CP116942">
    <property type="protein sequence ID" value="WCO69134.1"/>
    <property type="molecule type" value="Genomic_DNA"/>
</dbReference>
<dbReference type="SUPFAM" id="SSF55811">
    <property type="entry name" value="Nudix"/>
    <property type="match status" value="1"/>
</dbReference>
<organism evidence="4 5">
    <name type="scientific">Iamia majanohamensis</name>
    <dbReference type="NCBI Taxonomy" id="467976"/>
    <lineage>
        <taxon>Bacteria</taxon>
        <taxon>Bacillati</taxon>
        <taxon>Actinomycetota</taxon>
        <taxon>Acidimicrobiia</taxon>
        <taxon>Acidimicrobiales</taxon>
        <taxon>Iamiaceae</taxon>
        <taxon>Iamia</taxon>
    </lineage>
</organism>
<evidence type="ECO:0000313" key="5">
    <source>
        <dbReference type="Proteomes" id="UP001216390"/>
    </source>
</evidence>
<dbReference type="GO" id="GO:0019693">
    <property type="term" value="P:ribose phosphate metabolic process"/>
    <property type="evidence" value="ECO:0007669"/>
    <property type="project" value="TreeGrafter"/>
</dbReference>
<proteinExistence type="predicted"/>
<dbReference type="PANTHER" id="PTHR11839:SF18">
    <property type="entry name" value="NUDIX HYDROLASE DOMAIN-CONTAINING PROTEIN"/>
    <property type="match status" value="1"/>
</dbReference>
<keyword evidence="2 4" id="KW-0378">Hydrolase</keyword>
<keyword evidence="5" id="KW-1185">Reference proteome</keyword>
<dbReference type="Pfam" id="PF00293">
    <property type="entry name" value="NUDIX"/>
    <property type="match status" value="1"/>
</dbReference>
<comment type="cofactor">
    <cofactor evidence="1">
        <name>Mg(2+)</name>
        <dbReference type="ChEBI" id="CHEBI:18420"/>
    </cofactor>
</comment>
<dbReference type="Gene3D" id="3.90.79.10">
    <property type="entry name" value="Nucleoside Triphosphate Pyrophosphohydrolase"/>
    <property type="match status" value="1"/>
</dbReference>
<reference evidence="4" key="1">
    <citation type="submission" date="2023-01" db="EMBL/GenBank/DDBJ databases">
        <title>The diversity of Class Acidimicrobiia in South China Sea sediment environments and the proposal of Iamia marina sp. nov., a novel species of the genus Iamia.</title>
        <authorList>
            <person name="He Y."/>
            <person name="Tian X."/>
        </authorList>
    </citation>
    <scope>NUCLEOTIDE SEQUENCE</scope>
    <source>
        <strain evidence="4">DSM 19957</strain>
    </source>
</reference>
<sequence>MDGATGGFRHLGDDVVARLHRITVARGRFAAPDGTEYERDVVRDMAVVAAVPLLDDGETVLLVRQYRGPVDAWMLEVPAGLCDVEGEDDPEVTVRRELVEEVGREAAHLELLARVHPSAGLTDCHEHLFLATGLTEVPVDRKGPEEEHMTIEEMSLRDVPARIADGTLTDAKTLIGLLAAREHLGVR</sequence>
<dbReference type="AlphaFoldDB" id="A0AAE9YE34"/>
<protein>
    <submittedName>
        <fullName evidence="4">NUDIX hydrolase</fullName>
    </submittedName>
</protein>
<dbReference type="GO" id="GO:0016787">
    <property type="term" value="F:hydrolase activity"/>
    <property type="evidence" value="ECO:0007669"/>
    <property type="project" value="UniProtKB-KW"/>
</dbReference>
<gene>
    <name evidence="4" type="ORF">PO878_10410</name>
</gene>
<evidence type="ECO:0000313" key="4">
    <source>
        <dbReference type="EMBL" id="WCO69134.1"/>
    </source>
</evidence>
<evidence type="ECO:0000259" key="3">
    <source>
        <dbReference type="PROSITE" id="PS51462"/>
    </source>
</evidence>
<dbReference type="RefSeq" id="WP_272738648.1">
    <property type="nucleotide sequence ID" value="NZ_CP116942.1"/>
</dbReference>
<dbReference type="Proteomes" id="UP001216390">
    <property type="component" value="Chromosome"/>
</dbReference>
<dbReference type="PANTHER" id="PTHR11839">
    <property type="entry name" value="UDP/ADP-SUGAR PYROPHOSPHATASE"/>
    <property type="match status" value="1"/>
</dbReference>
<dbReference type="InterPro" id="IPR000086">
    <property type="entry name" value="NUDIX_hydrolase_dom"/>
</dbReference>
<evidence type="ECO:0000256" key="1">
    <source>
        <dbReference type="ARBA" id="ARBA00001946"/>
    </source>
</evidence>
<dbReference type="CDD" id="cd03424">
    <property type="entry name" value="NUDIX_ADPRase_Nudt5_UGPPase_Nudt14"/>
    <property type="match status" value="1"/>
</dbReference>
<evidence type="ECO:0000256" key="2">
    <source>
        <dbReference type="ARBA" id="ARBA00022801"/>
    </source>
</evidence>
<dbReference type="InterPro" id="IPR015797">
    <property type="entry name" value="NUDIX_hydrolase-like_dom_sf"/>
</dbReference>
<name>A0AAE9YE34_9ACTN</name>
<dbReference type="KEGG" id="ima:PO878_10410"/>
<dbReference type="GO" id="GO:0006753">
    <property type="term" value="P:nucleoside phosphate metabolic process"/>
    <property type="evidence" value="ECO:0007669"/>
    <property type="project" value="TreeGrafter"/>
</dbReference>
<accession>A0AAE9YE34</accession>
<dbReference type="PROSITE" id="PS51462">
    <property type="entry name" value="NUDIX"/>
    <property type="match status" value="1"/>
</dbReference>
<feature type="domain" description="Nudix hydrolase" evidence="3">
    <location>
        <begin position="43"/>
        <end position="176"/>
    </location>
</feature>